<reference evidence="1" key="1">
    <citation type="journal article" date="2019" name="bioRxiv">
        <title>The Genome of the Zebra Mussel, Dreissena polymorpha: A Resource for Invasive Species Research.</title>
        <authorList>
            <person name="McCartney M.A."/>
            <person name="Auch B."/>
            <person name="Kono T."/>
            <person name="Mallez S."/>
            <person name="Zhang Y."/>
            <person name="Obille A."/>
            <person name="Becker A."/>
            <person name="Abrahante J.E."/>
            <person name="Garbe J."/>
            <person name="Badalamenti J.P."/>
            <person name="Herman A."/>
            <person name="Mangelson H."/>
            <person name="Liachko I."/>
            <person name="Sullivan S."/>
            <person name="Sone E.D."/>
            <person name="Koren S."/>
            <person name="Silverstein K.A.T."/>
            <person name="Beckman K.B."/>
            <person name="Gohl D.M."/>
        </authorList>
    </citation>
    <scope>NUCLEOTIDE SEQUENCE</scope>
    <source>
        <strain evidence="1">Duluth1</strain>
        <tissue evidence="1">Whole animal</tissue>
    </source>
</reference>
<evidence type="ECO:0000313" key="2">
    <source>
        <dbReference type="Proteomes" id="UP000828390"/>
    </source>
</evidence>
<proteinExistence type="predicted"/>
<keyword evidence="2" id="KW-1185">Reference proteome</keyword>
<gene>
    <name evidence="1" type="ORF">DPMN_121031</name>
</gene>
<evidence type="ECO:0000313" key="1">
    <source>
        <dbReference type="EMBL" id="KAH3819297.1"/>
    </source>
</evidence>
<dbReference type="Proteomes" id="UP000828390">
    <property type="component" value="Unassembled WGS sequence"/>
</dbReference>
<organism evidence="1 2">
    <name type="scientific">Dreissena polymorpha</name>
    <name type="common">Zebra mussel</name>
    <name type="synonym">Mytilus polymorpha</name>
    <dbReference type="NCBI Taxonomy" id="45954"/>
    <lineage>
        <taxon>Eukaryota</taxon>
        <taxon>Metazoa</taxon>
        <taxon>Spiralia</taxon>
        <taxon>Lophotrochozoa</taxon>
        <taxon>Mollusca</taxon>
        <taxon>Bivalvia</taxon>
        <taxon>Autobranchia</taxon>
        <taxon>Heteroconchia</taxon>
        <taxon>Euheterodonta</taxon>
        <taxon>Imparidentia</taxon>
        <taxon>Neoheterodontei</taxon>
        <taxon>Myida</taxon>
        <taxon>Dreissenoidea</taxon>
        <taxon>Dreissenidae</taxon>
        <taxon>Dreissena</taxon>
    </lineage>
</organism>
<dbReference type="EMBL" id="JAIWYP010000005">
    <property type="protein sequence ID" value="KAH3819297.1"/>
    <property type="molecule type" value="Genomic_DNA"/>
</dbReference>
<protein>
    <submittedName>
        <fullName evidence="1">Uncharacterized protein</fullName>
    </submittedName>
</protein>
<sequence length="267" mass="30798">MPTMENKKYVAIGPGQLIEVPGEINAVIELGEYLLTSNKTTNTLVLYNMSLKEITRHVFERAETGRSRTVKDIAKISSSSFAVLVSDWCDMWIFDSCQLWILELDDDLRRFRLVKQIAVAMSSSSICYQRDFIFTAVTPFIGESYIQQIPIDWVKHREKRDYKHILFRKSIQILDVYPDFVMYVCDKKQKLLYIFGKDTFSDSLMISDKTTHRYRVMDIAKSDGGATYMATDSSDGVVLLSENREWTFNNFLPKSKLGGTPDCSYVY</sequence>
<accession>A0A9D4GM07</accession>
<dbReference type="AlphaFoldDB" id="A0A9D4GM07"/>
<name>A0A9D4GM07_DREPO</name>
<comment type="caution">
    <text evidence="1">The sequence shown here is derived from an EMBL/GenBank/DDBJ whole genome shotgun (WGS) entry which is preliminary data.</text>
</comment>
<reference evidence="1" key="2">
    <citation type="submission" date="2020-11" db="EMBL/GenBank/DDBJ databases">
        <authorList>
            <person name="McCartney M.A."/>
            <person name="Auch B."/>
            <person name="Kono T."/>
            <person name="Mallez S."/>
            <person name="Becker A."/>
            <person name="Gohl D.M."/>
            <person name="Silverstein K.A.T."/>
            <person name="Koren S."/>
            <person name="Bechman K.B."/>
            <person name="Herman A."/>
            <person name="Abrahante J.E."/>
            <person name="Garbe J."/>
        </authorList>
    </citation>
    <scope>NUCLEOTIDE SEQUENCE</scope>
    <source>
        <strain evidence="1">Duluth1</strain>
        <tissue evidence="1">Whole animal</tissue>
    </source>
</reference>